<proteinExistence type="predicted"/>
<protein>
    <submittedName>
        <fullName evidence="1">Uncharacterized protein</fullName>
    </submittedName>
</protein>
<keyword evidence="2" id="KW-1185">Reference proteome</keyword>
<dbReference type="PANTHER" id="PTHR33428:SF2">
    <property type="entry name" value="CHLOROPHYLLASE-2"/>
    <property type="match status" value="1"/>
</dbReference>
<gene>
    <name evidence="1" type="ORF">DKX38_013147</name>
</gene>
<dbReference type="PANTHER" id="PTHR33428">
    <property type="entry name" value="CHLOROPHYLLASE-2, CHLOROPLASTIC"/>
    <property type="match status" value="1"/>
</dbReference>
<name>A0A5N5LQE7_9ROSI</name>
<dbReference type="EMBL" id="VDCV01000008">
    <property type="protein sequence ID" value="KAB5545035.1"/>
    <property type="molecule type" value="Genomic_DNA"/>
</dbReference>
<dbReference type="Proteomes" id="UP000326939">
    <property type="component" value="Chromosome 8"/>
</dbReference>
<evidence type="ECO:0000313" key="2">
    <source>
        <dbReference type="Proteomes" id="UP000326939"/>
    </source>
</evidence>
<dbReference type="AlphaFoldDB" id="A0A5N5LQE7"/>
<organism evidence="1 2">
    <name type="scientific">Salix brachista</name>
    <dbReference type="NCBI Taxonomy" id="2182728"/>
    <lineage>
        <taxon>Eukaryota</taxon>
        <taxon>Viridiplantae</taxon>
        <taxon>Streptophyta</taxon>
        <taxon>Embryophyta</taxon>
        <taxon>Tracheophyta</taxon>
        <taxon>Spermatophyta</taxon>
        <taxon>Magnoliopsida</taxon>
        <taxon>eudicotyledons</taxon>
        <taxon>Gunneridae</taxon>
        <taxon>Pentapetalae</taxon>
        <taxon>rosids</taxon>
        <taxon>fabids</taxon>
        <taxon>Malpighiales</taxon>
        <taxon>Salicaceae</taxon>
        <taxon>Saliceae</taxon>
        <taxon>Salix</taxon>
    </lineage>
</organism>
<dbReference type="InterPro" id="IPR017395">
    <property type="entry name" value="Chlorophyllase-like"/>
</dbReference>
<dbReference type="GO" id="GO:0015996">
    <property type="term" value="P:chlorophyll catabolic process"/>
    <property type="evidence" value="ECO:0007669"/>
    <property type="project" value="TreeGrafter"/>
</dbReference>
<comment type="caution">
    <text evidence="1">The sequence shown here is derived from an EMBL/GenBank/DDBJ whole genome shotgun (WGS) entry which is preliminary data.</text>
</comment>
<dbReference type="Pfam" id="PF07224">
    <property type="entry name" value="Chlorophyllase"/>
    <property type="match status" value="1"/>
</dbReference>
<dbReference type="GO" id="GO:0047746">
    <property type="term" value="F:chlorophyllase activity"/>
    <property type="evidence" value="ECO:0007669"/>
    <property type="project" value="TreeGrafter"/>
</dbReference>
<sequence length="178" mass="19899">MVVCLRSKVGGEFCWNFLPRLVPPVRLRHCPNWPETFFAHQRITRRASSPLFKKLSPQVEYPLGDGLAMGLRKRAGLAGHSRALIGVDPVDAMDKGKQIPPPGLTYVPRSVDHDMAVMVIGSGLGALRISLKNVKDRLVTLLLRIMGILICLMVIRKNFECTQHTVCRNGNSTYPTRR</sequence>
<accession>A0A5N5LQE7</accession>
<evidence type="ECO:0000313" key="1">
    <source>
        <dbReference type="EMBL" id="KAB5545035.1"/>
    </source>
</evidence>
<reference evidence="2" key="1">
    <citation type="journal article" date="2019" name="Gigascience">
        <title>De novo genome assembly of the endangered Acer yangbiense, a plant species with extremely small populations endemic to Yunnan Province, China.</title>
        <authorList>
            <person name="Yang J."/>
            <person name="Wariss H.M."/>
            <person name="Tao L."/>
            <person name="Zhang R."/>
            <person name="Yun Q."/>
            <person name="Hollingsworth P."/>
            <person name="Dao Z."/>
            <person name="Luo G."/>
            <person name="Guo H."/>
            <person name="Ma Y."/>
            <person name="Sun W."/>
        </authorList>
    </citation>
    <scope>NUCLEOTIDE SEQUENCE [LARGE SCALE GENOMIC DNA]</scope>
    <source>
        <strain evidence="2">cv. br00</strain>
    </source>
</reference>